<keyword evidence="3" id="KW-1185">Reference proteome</keyword>
<accession>A0A7I7LCI9</accession>
<evidence type="ECO:0000313" key="3">
    <source>
        <dbReference type="Proteomes" id="UP000467164"/>
    </source>
</evidence>
<gene>
    <name evidence="2" type="ORF">MSHO_22980</name>
</gene>
<sequence length="129" mass="14275">MDTAMTTNDNDQLSAAGQSWLDRPTTDMGPATPAPEWCLPGTEPEWEQLTEQYGGGQECGWYRYFPNNDDGIGADVWIRAYDRITDGRVLRTPPEICYVEPPALGITPEQARKLAAELLNAADTLDPTE</sequence>
<reference evidence="2 3" key="1">
    <citation type="journal article" date="2019" name="Emerg. Microbes Infect.">
        <title>Comprehensive subspecies identification of 175 nontuberculous mycobacteria species based on 7547 genomic profiles.</title>
        <authorList>
            <person name="Matsumoto Y."/>
            <person name="Kinjo T."/>
            <person name="Motooka D."/>
            <person name="Nabeya D."/>
            <person name="Jung N."/>
            <person name="Uechi K."/>
            <person name="Horii T."/>
            <person name="Iida T."/>
            <person name="Fujita J."/>
            <person name="Nakamura S."/>
        </authorList>
    </citation>
    <scope>NUCLEOTIDE SEQUENCE [LARGE SCALE GENOMIC DNA]</scope>
    <source>
        <strain evidence="2 3">JCM 12657</strain>
    </source>
</reference>
<evidence type="ECO:0000313" key="2">
    <source>
        <dbReference type="EMBL" id="BBX56953.1"/>
    </source>
</evidence>
<dbReference type="Proteomes" id="UP000467164">
    <property type="component" value="Chromosome"/>
</dbReference>
<dbReference type="KEGG" id="msho:MSHO_22980"/>
<evidence type="ECO:0000256" key="1">
    <source>
        <dbReference type="SAM" id="MobiDB-lite"/>
    </source>
</evidence>
<feature type="region of interest" description="Disordered" evidence="1">
    <location>
        <begin position="1"/>
        <end position="35"/>
    </location>
</feature>
<organism evidence="2 3">
    <name type="scientific">Mycobacterium shottsii</name>
    <dbReference type="NCBI Taxonomy" id="133549"/>
    <lineage>
        <taxon>Bacteria</taxon>
        <taxon>Bacillati</taxon>
        <taxon>Actinomycetota</taxon>
        <taxon>Actinomycetes</taxon>
        <taxon>Mycobacteriales</taxon>
        <taxon>Mycobacteriaceae</taxon>
        <taxon>Mycobacterium</taxon>
        <taxon>Mycobacterium ulcerans group</taxon>
    </lineage>
</organism>
<proteinExistence type="predicted"/>
<dbReference type="AlphaFoldDB" id="A0A7I7LCI9"/>
<dbReference type="EMBL" id="AP022572">
    <property type="protein sequence ID" value="BBX56953.1"/>
    <property type="molecule type" value="Genomic_DNA"/>
</dbReference>
<name>A0A7I7LCI9_9MYCO</name>
<protein>
    <submittedName>
        <fullName evidence="2">Uncharacterized protein</fullName>
    </submittedName>
</protein>
<feature type="compositionally biased region" description="Polar residues" evidence="1">
    <location>
        <begin position="1"/>
        <end position="17"/>
    </location>
</feature>